<evidence type="ECO:0000256" key="5">
    <source>
        <dbReference type="ARBA" id="ARBA00022771"/>
    </source>
</evidence>
<feature type="compositionally biased region" description="Basic and acidic residues" evidence="8">
    <location>
        <begin position="9"/>
        <end position="23"/>
    </location>
</feature>
<keyword evidence="7" id="KW-0862">Zinc</keyword>
<dbReference type="InterPro" id="IPR013083">
    <property type="entry name" value="Znf_RING/FYVE/PHD"/>
</dbReference>
<organism evidence="10 11">
    <name type="scientific">Ephemerocybe angulata</name>
    <dbReference type="NCBI Taxonomy" id="980116"/>
    <lineage>
        <taxon>Eukaryota</taxon>
        <taxon>Fungi</taxon>
        <taxon>Dikarya</taxon>
        <taxon>Basidiomycota</taxon>
        <taxon>Agaricomycotina</taxon>
        <taxon>Agaricomycetes</taxon>
        <taxon>Agaricomycetidae</taxon>
        <taxon>Agaricales</taxon>
        <taxon>Agaricineae</taxon>
        <taxon>Psathyrellaceae</taxon>
        <taxon>Ephemerocybe</taxon>
    </lineage>
</organism>
<dbReference type="SMART" id="SM00647">
    <property type="entry name" value="IBR"/>
    <property type="match status" value="2"/>
</dbReference>
<evidence type="ECO:0000256" key="8">
    <source>
        <dbReference type="SAM" id="MobiDB-lite"/>
    </source>
</evidence>
<dbReference type="Proteomes" id="UP000541558">
    <property type="component" value="Unassembled WGS sequence"/>
</dbReference>
<dbReference type="SUPFAM" id="SSF57850">
    <property type="entry name" value="RING/U-box"/>
    <property type="match status" value="3"/>
</dbReference>
<gene>
    <name evidence="10" type="ORF">D9611_013092</name>
</gene>
<evidence type="ECO:0000256" key="1">
    <source>
        <dbReference type="ARBA" id="ARBA00004906"/>
    </source>
</evidence>
<comment type="caution">
    <text evidence="10">The sequence shown here is derived from an EMBL/GenBank/DDBJ whole genome shotgun (WGS) entry which is preliminary data.</text>
</comment>
<dbReference type="PROSITE" id="PS51873">
    <property type="entry name" value="TRIAD"/>
    <property type="match status" value="1"/>
</dbReference>
<comment type="pathway">
    <text evidence="1">Protein modification; protein ubiquitination.</text>
</comment>
<evidence type="ECO:0000313" key="10">
    <source>
        <dbReference type="EMBL" id="KAF5331273.1"/>
    </source>
</evidence>
<sequence>MNRNRLHHDRPQPRVLRSHDTQPKGECGCCFTEHTSTRMARCPSSESHPFCGPCLSQYAATQLASQKPDIQCMHTGEKCNTVFTRKELSRFLTPKLMKLYDKLIQRKEIEAANIENLVGCPHCDWACILETRMEDDTLFRCGNMVGGCGVVSCRMCKERDHSPLSCEEARRVNQATKDPRLAIEEAMTKALMRKCPQCDTAFIKEQGCNKMMCPTCKTQSCYLCRQTIRNYDHFRSDNPNHRSSRSGTAKCLLYSTEPVDELHAQEVEEARKQATALLSQPRDVAPAPVERVVRVIQVDQLRNAQPQAPVQPVPPLNRLLQFLRPFQPIQPILPVEPVRQPQAIRPAAPPALVPPANPEPAPEPVLDVQALRQEYERVKHQHHLARRRRKYAADQLAAQARRWSQARYDAVCEEVRRWEVDMDRAKRSLEAGEREMLRVGVRRVVRAAVVQRPLVQEVVAVLNEDELEGEDVNDEEGDGGEDEPVERVVNVAALREESAAADHEYKKARDREKYAAKMWGMRHRLWSEARYEGVKAETVSYEREARVKRSAYAAALREARG</sequence>
<keyword evidence="4" id="KW-0677">Repeat</keyword>
<dbReference type="PANTHER" id="PTHR22770:SF47">
    <property type="entry name" value="E3 UBIQUITIN-PROTEIN LIGASE RNF216"/>
    <property type="match status" value="1"/>
</dbReference>
<dbReference type="OrthoDB" id="10009520at2759"/>
<dbReference type="Gene3D" id="1.20.120.1750">
    <property type="match status" value="1"/>
</dbReference>
<dbReference type="Pfam" id="PF26200">
    <property type="entry name" value="Rcat_RNF216"/>
    <property type="match status" value="1"/>
</dbReference>
<evidence type="ECO:0000256" key="2">
    <source>
        <dbReference type="ARBA" id="ARBA00022679"/>
    </source>
</evidence>
<dbReference type="EMBL" id="JAACJK010000115">
    <property type="protein sequence ID" value="KAF5331273.1"/>
    <property type="molecule type" value="Genomic_DNA"/>
</dbReference>
<keyword evidence="11" id="KW-1185">Reference proteome</keyword>
<dbReference type="InterPro" id="IPR047545">
    <property type="entry name" value="BRcat_RBR_RNF216"/>
</dbReference>
<evidence type="ECO:0000256" key="6">
    <source>
        <dbReference type="ARBA" id="ARBA00022786"/>
    </source>
</evidence>
<evidence type="ECO:0000256" key="4">
    <source>
        <dbReference type="ARBA" id="ARBA00022737"/>
    </source>
</evidence>
<dbReference type="InterPro" id="IPR051628">
    <property type="entry name" value="LUBAC_E3_Ligases"/>
</dbReference>
<dbReference type="CDD" id="cd20339">
    <property type="entry name" value="BRcat_RBR_RNF216"/>
    <property type="match status" value="1"/>
</dbReference>
<dbReference type="Gene3D" id="3.30.40.10">
    <property type="entry name" value="Zinc/RING finger domain, C3HC4 (zinc finger)"/>
    <property type="match status" value="1"/>
</dbReference>
<dbReference type="CDD" id="cd20353">
    <property type="entry name" value="Rcat_RBR_RNF216"/>
    <property type="match status" value="1"/>
</dbReference>
<evidence type="ECO:0000256" key="3">
    <source>
        <dbReference type="ARBA" id="ARBA00022723"/>
    </source>
</evidence>
<evidence type="ECO:0000313" key="11">
    <source>
        <dbReference type="Proteomes" id="UP000541558"/>
    </source>
</evidence>
<protein>
    <recommendedName>
        <fullName evidence="9">RING-type domain-containing protein</fullName>
    </recommendedName>
</protein>
<proteinExistence type="predicted"/>
<dbReference type="GO" id="GO:0016740">
    <property type="term" value="F:transferase activity"/>
    <property type="evidence" value="ECO:0007669"/>
    <property type="project" value="UniProtKB-KW"/>
</dbReference>
<keyword evidence="3" id="KW-0479">Metal-binding</keyword>
<keyword evidence="5" id="KW-0863">Zinc-finger</keyword>
<accession>A0A8H5FCD1</accession>
<evidence type="ECO:0000256" key="7">
    <source>
        <dbReference type="ARBA" id="ARBA00022833"/>
    </source>
</evidence>
<dbReference type="PANTHER" id="PTHR22770">
    <property type="entry name" value="UBIQUITIN CONJUGATING ENZYME 7 INTERACTING PROTEIN-RELATED"/>
    <property type="match status" value="1"/>
</dbReference>
<feature type="region of interest" description="Disordered" evidence="8">
    <location>
        <begin position="1"/>
        <end position="23"/>
    </location>
</feature>
<name>A0A8H5FCD1_9AGAR</name>
<dbReference type="InterPro" id="IPR047546">
    <property type="entry name" value="Rcat_RBR_RNF216"/>
</dbReference>
<dbReference type="GO" id="GO:0008270">
    <property type="term" value="F:zinc ion binding"/>
    <property type="evidence" value="ECO:0007669"/>
    <property type="project" value="UniProtKB-KW"/>
</dbReference>
<keyword evidence="2" id="KW-0808">Transferase</keyword>
<dbReference type="InterPro" id="IPR044066">
    <property type="entry name" value="TRIAD_supradom"/>
</dbReference>
<dbReference type="InterPro" id="IPR002867">
    <property type="entry name" value="IBR_dom"/>
</dbReference>
<keyword evidence="6" id="KW-0833">Ubl conjugation pathway</keyword>
<reference evidence="10 11" key="1">
    <citation type="journal article" date="2020" name="ISME J.">
        <title>Uncovering the hidden diversity of litter-decomposition mechanisms in mushroom-forming fungi.</title>
        <authorList>
            <person name="Floudas D."/>
            <person name="Bentzer J."/>
            <person name="Ahren D."/>
            <person name="Johansson T."/>
            <person name="Persson P."/>
            <person name="Tunlid A."/>
        </authorList>
    </citation>
    <scope>NUCLEOTIDE SEQUENCE [LARGE SCALE GENOMIC DNA]</scope>
    <source>
        <strain evidence="10 11">CBS 175.51</strain>
    </source>
</reference>
<feature type="domain" description="RING-type" evidence="9">
    <location>
        <begin position="23"/>
        <end position="247"/>
    </location>
</feature>
<dbReference type="AlphaFoldDB" id="A0A8H5FCD1"/>
<evidence type="ECO:0000259" key="9">
    <source>
        <dbReference type="PROSITE" id="PS51873"/>
    </source>
</evidence>